<keyword evidence="1" id="KW-1185">Reference proteome</keyword>
<evidence type="ECO:0000313" key="1">
    <source>
        <dbReference type="Proteomes" id="UP000492821"/>
    </source>
</evidence>
<reference evidence="2" key="2">
    <citation type="submission" date="2020-10" db="UniProtKB">
        <authorList>
            <consortium name="WormBaseParasite"/>
        </authorList>
    </citation>
    <scope>IDENTIFICATION</scope>
</reference>
<protein>
    <submittedName>
        <fullName evidence="2">CUB domain-containing protein</fullName>
    </submittedName>
</protein>
<evidence type="ECO:0000313" key="2">
    <source>
        <dbReference type="WBParaSite" id="Pan_g2826.t1"/>
    </source>
</evidence>
<dbReference type="Proteomes" id="UP000492821">
    <property type="component" value="Unassembled WGS sequence"/>
</dbReference>
<accession>A0A7E4VSQ5</accession>
<organism evidence="1 2">
    <name type="scientific">Panagrellus redivivus</name>
    <name type="common">Microworm</name>
    <dbReference type="NCBI Taxonomy" id="6233"/>
    <lineage>
        <taxon>Eukaryota</taxon>
        <taxon>Metazoa</taxon>
        <taxon>Ecdysozoa</taxon>
        <taxon>Nematoda</taxon>
        <taxon>Chromadorea</taxon>
        <taxon>Rhabditida</taxon>
        <taxon>Tylenchina</taxon>
        <taxon>Panagrolaimomorpha</taxon>
        <taxon>Panagrolaimoidea</taxon>
        <taxon>Panagrolaimidae</taxon>
        <taxon>Panagrellus</taxon>
    </lineage>
</organism>
<reference evidence="1" key="1">
    <citation type="journal article" date="2013" name="Genetics">
        <title>The draft genome and transcriptome of Panagrellus redivivus are shaped by the harsh demands of a free-living lifestyle.</title>
        <authorList>
            <person name="Srinivasan J."/>
            <person name="Dillman A.R."/>
            <person name="Macchietto M.G."/>
            <person name="Heikkinen L."/>
            <person name="Lakso M."/>
            <person name="Fracchia K.M."/>
            <person name="Antoshechkin I."/>
            <person name="Mortazavi A."/>
            <person name="Wong G."/>
            <person name="Sternberg P.W."/>
        </authorList>
    </citation>
    <scope>NUCLEOTIDE SEQUENCE [LARGE SCALE GENOMIC DNA]</scope>
    <source>
        <strain evidence="1">MT8872</strain>
    </source>
</reference>
<dbReference type="AlphaFoldDB" id="A0A7E4VSQ5"/>
<proteinExistence type="predicted"/>
<dbReference type="WBParaSite" id="Pan_g2826.t1">
    <property type="protein sequence ID" value="Pan_g2826.t1"/>
    <property type="gene ID" value="Pan_g2826"/>
</dbReference>
<name>A0A7E4VSQ5_PANRE</name>
<sequence length="72" mass="8025">MLCYSRRGIEPIYSPRPSYRFDCKAEIYIMSHDMLLPSFSTYIHSTSSTFCASLTGPANMPSIADTCLGCAF</sequence>